<dbReference type="Proteomes" id="UP001321526">
    <property type="component" value="Chromosome"/>
</dbReference>
<evidence type="ECO:0000259" key="1">
    <source>
        <dbReference type="PROSITE" id="PS50112"/>
    </source>
</evidence>
<feature type="domain" description="PAC" evidence="2">
    <location>
        <begin position="128"/>
        <end position="180"/>
    </location>
</feature>
<dbReference type="NCBIfam" id="TIGR00254">
    <property type="entry name" value="GGDEF"/>
    <property type="match status" value="1"/>
</dbReference>
<dbReference type="InterPro" id="IPR000014">
    <property type="entry name" value="PAS"/>
</dbReference>
<dbReference type="Pfam" id="PF00990">
    <property type="entry name" value="GGDEF"/>
    <property type="match status" value="1"/>
</dbReference>
<feature type="domain" description="GGDEF" evidence="4">
    <location>
        <begin position="211"/>
        <end position="341"/>
    </location>
</feature>
<evidence type="ECO:0000313" key="6">
    <source>
        <dbReference type="Proteomes" id="UP001321526"/>
    </source>
</evidence>
<dbReference type="SMART" id="SM00052">
    <property type="entry name" value="EAL"/>
    <property type="match status" value="1"/>
</dbReference>
<dbReference type="InterPro" id="IPR035965">
    <property type="entry name" value="PAS-like_dom_sf"/>
</dbReference>
<dbReference type="SMART" id="SM00091">
    <property type="entry name" value="PAS"/>
    <property type="match status" value="1"/>
</dbReference>
<keyword evidence="6" id="KW-1185">Reference proteome</keyword>
<dbReference type="CDD" id="cd00130">
    <property type="entry name" value="PAS"/>
    <property type="match status" value="1"/>
</dbReference>
<dbReference type="PROSITE" id="PS50112">
    <property type="entry name" value="PAS"/>
    <property type="match status" value="1"/>
</dbReference>
<dbReference type="Pfam" id="PF13426">
    <property type="entry name" value="PAS_9"/>
    <property type="match status" value="1"/>
</dbReference>
<feature type="domain" description="EAL" evidence="3">
    <location>
        <begin position="350"/>
        <end position="606"/>
    </location>
</feature>
<dbReference type="SMART" id="SM00267">
    <property type="entry name" value="GGDEF"/>
    <property type="match status" value="1"/>
</dbReference>
<dbReference type="Gene3D" id="3.20.20.450">
    <property type="entry name" value="EAL domain"/>
    <property type="match status" value="1"/>
</dbReference>
<protein>
    <submittedName>
        <fullName evidence="5">EAL domain-containing protein</fullName>
    </submittedName>
</protein>
<dbReference type="Pfam" id="PF00563">
    <property type="entry name" value="EAL"/>
    <property type="match status" value="1"/>
</dbReference>
<dbReference type="CDD" id="cd01948">
    <property type="entry name" value="EAL"/>
    <property type="match status" value="1"/>
</dbReference>
<feature type="domain" description="PAS" evidence="1">
    <location>
        <begin position="55"/>
        <end position="99"/>
    </location>
</feature>
<name>A0ABY8FFP1_9GAMM</name>
<dbReference type="InterPro" id="IPR035919">
    <property type="entry name" value="EAL_sf"/>
</dbReference>
<dbReference type="EMBL" id="CP035631">
    <property type="protein sequence ID" value="WFF40860.1"/>
    <property type="molecule type" value="Genomic_DNA"/>
</dbReference>
<dbReference type="SUPFAM" id="SSF141868">
    <property type="entry name" value="EAL domain-like"/>
    <property type="match status" value="1"/>
</dbReference>
<dbReference type="InterPro" id="IPR001610">
    <property type="entry name" value="PAC"/>
</dbReference>
<dbReference type="PROSITE" id="PS50113">
    <property type="entry name" value="PAC"/>
    <property type="match status" value="1"/>
</dbReference>
<dbReference type="NCBIfam" id="TIGR00229">
    <property type="entry name" value="sensory_box"/>
    <property type="match status" value="1"/>
</dbReference>
<dbReference type="InterPro" id="IPR000700">
    <property type="entry name" value="PAS-assoc_C"/>
</dbReference>
<evidence type="ECO:0000313" key="5">
    <source>
        <dbReference type="EMBL" id="WFF40860.1"/>
    </source>
</evidence>
<dbReference type="PANTHER" id="PTHR44757:SF2">
    <property type="entry name" value="BIOFILM ARCHITECTURE MAINTENANCE PROTEIN MBAA"/>
    <property type="match status" value="1"/>
</dbReference>
<dbReference type="PROSITE" id="PS50883">
    <property type="entry name" value="EAL"/>
    <property type="match status" value="1"/>
</dbReference>
<dbReference type="Gene3D" id="3.30.70.270">
    <property type="match status" value="1"/>
</dbReference>
<dbReference type="PROSITE" id="PS50887">
    <property type="entry name" value="GGDEF"/>
    <property type="match status" value="1"/>
</dbReference>
<evidence type="ECO:0000259" key="3">
    <source>
        <dbReference type="PROSITE" id="PS50883"/>
    </source>
</evidence>
<organism evidence="5 6">
    <name type="scientific">Salinicola endophyticus</name>
    <dbReference type="NCBI Taxonomy" id="1949083"/>
    <lineage>
        <taxon>Bacteria</taxon>
        <taxon>Pseudomonadati</taxon>
        <taxon>Pseudomonadota</taxon>
        <taxon>Gammaproteobacteria</taxon>
        <taxon>Oceanospirillales</taxon>
        <taxon>Halomonadaceae</taxon>
        <taxon>Salinicola</taxon>
    </lineage>
</organism>
<gene>
    <name evidence="5" type="ORF">EVC62_04740</name>
</gene>
<dbReference type="SUPFAM" id="SSF55785">
    <property type="entry name" value="PYP-like sensor domain (PAS domain)"/>
    <property type="match status" value="1"/>
</dbReference>
<evidence type="ECO:0000259" key="2">
    <source>
        <dbReference type="PROSITE" id="PS50113"/>
    </source>
</evidence>
<accession>A0ABY8FFP1</accession>
<dbReference type="Gene3D" id="3.30.450.20">
    <property type="entry name" value="PAS domain"/>
    <property type="match status" value="1"/>
</dbReference>
<dbReference type="InterPro" id="IPR001633">
    <property type="entry name" value="EAL_dom"/>
</dbReference>
<dbReference type="InterPro" id="IPR052155">
    <property type="entry name" value="Biofilm_reg_signaling"/>
</dbReference>
<dbReference type="RefSeq" id="WP_110674013.1">
    <property type="nucleotide sequence ID" value="NZ_CP035631.1"/>
</dbReference>
<dbReference type="PANTHER" id="PTHR44757">
    <property type="entry name" value="DIGUANYLATE CYCLASE DGCP"/>
    <property type="match status" value="1"/>
</dbReference>
<dbReference type="SMART" id="SM00086">
    <property type="entry name" value="PAC"/>
    <property type="match status" value="1"/>
</dbReference>
<dbReference type="InterPro" id="IPR043128">
    <property type="entry name" value="Rev_trsase/Diguanyl_cyclase"/>
</dbReference>
<sequence length="610" mass="68218">MWPSFSLNRPLVWLGLAALAAASLLPFLMLRLAALALVLVGLADGWRQIRLEHQRRRLSEQALELSQDGIMITNAANRLLTVNPAFTQITGYTLDEIEGLDPSALASGRHDKAFYDRYWQALAATGRWEGEIWNQRKHGDQYPEWLRVRACHDSKGRVSHYVGLFTDISRHKAREQDLRRIGFEDPLTGLPNRRRLHDLLASRLRHLRAGEGLDLALIDIDGFKAINDGLGVDSGDRLLARFGQRLAAQVAGGIVGRLGGDEFMVIRTTTFDDHETWVAGLRQHLSEPFEIDSNTLRLGLTIGSCRAPEDGKEAGVLFQRLESALYSAKRHGRNHDRRFRPSLEVEGDRQLAIINDLRQALAQNEQLEVYYQTQHRLDDGELIGMEALLRWHHPQEGMIPPGDFIPLAERHGLMPALGAWVIDQAVAQLANWRAQGLVVVPVWVNISALQLIQGDLESRLISTLGQYRVAPHYLGLELTESVLLDERAGDISPRLEALRREGLQIAIDDFGTGYSSMAYLKRLPIDKLKLDREFIRALPHDHADAAITSAVLAMAQGLNLDVIAEGVETEAQRSFLMARGCRHVQGFLYARPQPAGTVAQRLKPASTTYA</sequence>
<dbReference type="CDD" id="cd01949">
    <property type="entry name" value="GGDEF"/>
    <property type="match status" value="1"/>
</dbReference>
<dbReference type="InterPro" id="IPR000160">
    <property type="entry name" value="GGDEF_dom"/>
</dbReference>
<reference evidence="5 6" key="1">
    <citation type="submission" date="2019-01" db="EMBL/GenBank/DDBJ databases">
        <title>Genome sequence of Salinicola endophyticus REST5.</title>
        <authorList>
            <person name="Nascimento F.X."/>
        </authorList>
    </citation>
    <scope>NUCLEOTIDE SEQUENCE [LARGE SCALE GENOMIC DNA]</scope>
    <source>
        <strain evidence="5 6">REST5</strain>
    </source>
</reference>
<proteinExistence type="predicted"/>
<evidence type="ECO:0000259" key="4">
    <source>
        <dbReference type="PROSITE" id="PS50887"/>
    </source>
</evidence>
<dbReference type="SUPFAM" id="SSF55073">
    <property type="entry name" value="Nucleotide cyclase"/>
    <property type="match status" value="1"/>
</dbReference>
<dbReference type="InterPro" id="IPR029787">
    <property type="entry name" value="Nucleotide_cyclase"/>
</dbReference>